<evidence type="ECO:0000313" key="2">
    <source>
        <dbReference type="EMBL" id="CAL1596321.1"/>
    </source>
</evidence>
<evidence type="ECO:0000256" key="1">
    <source>
        <dbReference type="SAM" id="MobiDB-lite"/>
    </source>
</evidence>
<dbReference type="EMBL" id="OZ035843">
    <property type="protein sequence ID" value="CAL1596321.1"/>
    <property type="molecule type" value="Genomic_DNA"/>
</dbReference>
<protein>
    <submittedName>
        <fullName evidence="2">Uncharacterized protein</fullName>
    </submittedName>
</protein>
<proteinExistence type="predicted"/>
<dbReference type="Gene3D" id="2.60.40.60">
    <property type="entry name" value="Cadherins"/>
    <property type="match status" value="1"/>
</dbReference>
<keyword evidence="3" id="KW-1185">Reference proteome</keyword>
<feature type="region of interest" description="Disordered" evidence="1">
    <location>
        <begin position="394"/>
        <end position="416"/>
    </location>
</feature>
<name>A0AAV2L710_KNICA</name>
<gene>
    <name evidence="2" type="ORF">KC01_LOCUS25021</name>
</gene>
<sequence length="870" mass="93940">MGESFSSQSDNTNQPNYTRRLVQDQIQIPVFTAVSWTVSGALAIRHEPSTCRNRRYLIGVAMNAKANQYAGGGVRHVNSKSKQTLTYRMKTAVQRIQTITATDRDEPLGGNRFFFSLAQDAAGKTNFTVRDNKGVKAPLCLYLSPISGWLSLGSSQQSPSNCLCLGSLSSSTLISFLALFMPVLPAQPVLPFSLLDRHSRLHGLSPWVSSLVSSLLVSLSGFIMKSLGVLSSRLICLGPQSRGSPSLVHSLIRSLFSVVLFPIDLTGFSINPGPRLYVSCKVALPGVPPSLLWSSYTPPSPFVLPPPPLSREIVSSGHSSPSPSPSPRPPLPSPWGVSFQFITITTISPLLFPSLFSPLSPVSVAQSLPSGVYPLPLSSSRSPFLPPHPSLSITVPSQSCQPPPSPLPSSSSSHRSQGSSRWRPHLVSFICLWVFSLFSSSISVSSSFFHLPTSPPPPPSSRSPLLRDRRLSHSPLRSRSLVPHHILPLRPQGLSSPYGTSPLSLAVLSSSLSPPLSSNSLHNIKSPHALLPPRSFLFSLSHSSLLSPTRWVSCPLLAPDSFSTSTLIFSQRFVFHLLPPFPSLPLSLLPVSDASPRLLPLASRLVSLPFPSHVSLLSPSAPFLSSTPSLSVSIHISGSPRPTGLHPPLFSSRLSPPFPSPPLPQPAHAPLSIFSPLSSYSASSTSILSWSPSSVLIHLFLTSPLLRCLHPPALSSLPHSLPPLLLSHRFILLLLIHALTTIFLLPPPSSLPVIHRSSSRHLRIRSSSPPHHPSVPHILRPLHLLSASSSPFHSPPLSLHPFLSHPIPLSIPLCLPPLIVGPQSPLLSFLPLTPLFRFLPLSANRDPSHTTYSISPPFARPFLPSRRYTP</sequence>
<dbReference type="Proteomes" id="UP001497482">
    <property type="component" value="Chromosome 21"/>
</dbReference>
<dbReference type="AlphaFoldDB" id="A0AAV2L710"/>
<evidence type="ECO:0000313" key="3">
    <source>
        <dbReference type="Proteomes" id="UP001497482"/>
    </source>
</evidence>
<organism evidence="2 3">
    <name type="scientific">Knipowitschia caucasica</name>
    <name type="common">Caucasian dwarf goby</name>
    <name type="synonym">Pomatoschistus caucasicus</name>
    <dbReference type="NCBI Taxonomy" id="637954"/>
    <lineage>
        <taxon>Eukaryota</taxon>
        <taxon>Metazoa</taxon>
        <taxon>Chordata</taxon>
        <taxon>Craniata</taxon>
        <taxon>Vertebrata</taxon>
        <taxon>Euteleostomi</taxon>
        <taxon>Actinopterygii</taxon>
        <taxon>Neopterygii</taxon>
        <taxon>Teleostei</taxon>
        <taxon>Neoteleostei</taxon>
        <taxon>Acanthomorphata</taxon>
        <taxon>Gobiaria</taxon>
        <taxon>Gobiiformes</taxon>
        <taxon>Gobioidei</taxon>
        <taxon>Gobiidae</taxon>
        <taxon>Gobiinae</taxon>
        <taxon>Knipowitschia</taxon>
    </lineage>
</organism>
<reference evidence="2 3" key="1">
    <citation type="submission" date="2024-04" db="EMBL/GenBank/DDBJ databases">
        <authorList>
            <person name="Waldvogel A.-M."/>
            <person name="Schoenle A."/>
        </authorList>
    </citation>
    <scope>NUCLEOTIDE SEQUENCE [LARGE SCALE GENOMIC DNA]</scope>
</reference>
<accession>A0AAV2L710</accession>